<evidence type="ECO:0000256" key="1">
    <source>
        <dbReference type="SAM" id="MobiDB-lite"/>
    </source>
</evidence>
<dbReference type="RefSeq" id="WP_236091020.1">
    <property type="nucleotide sequence ID" value="NZ_JAKGSG010000056.1"/>
</dbReference>
<sequence length="334" mass="33948">MSTNTPSDNGAAVPADAPAPAPAPDPGTPAPGGSGRRVLLVVGTVLGIVAAAWAALFVVDLLLSRTETSHETYDPASTVELVADGHVTVVAQEGDVEVDRIARGGLTRPTYSVEETGDRLVVRHQCDWWLLWQCSGALEVTLPADTEVVVRTENGDVVASGLARDVDLSSGNGQVEASGIGGGVGVRSSNGDVSVRDAGGDVVARTSNGRVEVEEAGGAVVADSSNGDITVRAAGSDVQARTSNGRIDVADVDGDVSARSSNGRVDVDGITGNVRAETSNGDVTVHGNGEPVALTISTSNGRQTVEGATDPDADREVWIRSSNGNVSYLDSSAG</sequence>
<organism evidence="3 4">
    <name type="scientific">Antribacter soli</name>
    <dbReference type="NCBI Taxonomy" id="2910976"/>
    <lineage>
        <taxon>Bacteria</taxon>
        <taxon>Bacillati</taxon>
        <taxon>Actinomycetota</taxon>
        <taxon>Actinomycetes</taxon>
        <taxon>Micrococcales</taxon>
        <taxon>Promicromonosporaceae</taxon>
        <taxon>Antribacter</taxon>
    </lineage>
</organism>
<feature type="transmembrane region" description="Helical" evidence="2">
    <location>
        <begin position="38"/>
        <end position="63"/>
    </location>
</feature>
<keyword evidence="2" id="KW-0812">Transmembrane</keyword>
<evidence type="ECO:0000256" key="2">
    <source>
        <dbReference type="SAM" id="Phobius"/>
    </source>
</evidence>
<gene>
    <name evidence="3" type="ORF">L1785_19745</name>
</gene>
<dbReference type="PANTHER" id="PTHR34094:SF1">
    <property type="entry name" value="PROTEIN FAM185A"/>
    <property type="match status" value="1"/>
</dbReference>
<feature type="compositionally biased region" description="Pro residues" evidence="1">
    <location>
        <begin position="17"/>
        <end position="29"/>
    </location>
</feature>
<name>A0AA41QJ59_9MICO</name>
<evidence type="ECO:0000313" key="4">
    <source>
        <dbReference type="Proteomes" id="UP001165405"/>
    </source>
</evidence>
<dbReference type="PANTHER" id="PTHR34094">
    <property type="match status" value="1"/>
</dbReference>
<dbReference type="AlphaFoldDB" id="A0AA41QJ59"/>
<feature type="region of interest" description="Disordered" evidence="1">
    <location>
        <begin position="1"/>
        <end position="31"/>
    </location>
</feature>
<dbReference type="Proteomes" id="UP001165405">
    <property type="component" value="Unassembled WGS sequence"/>
</dbReference>
<reference evidence="3" key="1">
    <citation type="submission" date="2022-01" db="EMBL/GenBank/DDBJ databases">
        <title>Antribacter sp. nov., isolated from Guizhou of China.</title>
        <authorList>
            <person name="Chengliang C."/>
            <person name="Ya Z."/>
        </authorList>
    </citation>
    <scope>NUCLEOTIDE SEQUENCE</scope>
    <source>
        <strain evidence="3">KLBMP 9083</strain>
    </source>
</reference>
<accession>A0AA41QJ59</accession>
<proteinExistence type="predicted"/>
<protein>
    <submittedName>
        <fullName evidence="3">DUF4097 domain-containing protein</fullName>
    </submittedName>
</protein>
<evidence type="ECO:0000313" key="3">
    <source>
        <dbReference type="EMBL" id="MCF4123207.1"/>
    </source>
</evidence>
<keyword evidence="2" id="KW-0472">Membrane</keyword>
<dbReference type="EMBL" id="JAKGSG010000056">
    <property type="protein sequence ID" value="MCF4123207.1"/>
    <property type="molecule type" value="Genomic_DNA"/>
</dbReference>
<comment type="caution">
    <text evidence="3">The sequence shown here is derived from an EMBL/GenBank/DDBJ whole genome shotgun (WGS) entry which is preliminary data.</text>
</comment>
<keyword evidence="4" id="KW-1185">Reference proteome</keyword>
<keyword evidence="2" id="KW-1133">Transmembrane helix</keyword>